<keyword evidence="3" id="KW-1185">Reference proteome</keyword>
<feature type="signal peptide" evidence="1">
    <location>
        <begin position="1"/>
        <end position="21"/>
    </location>
</feature>
<evidence type="ECO:0000313" key="2">
    <source>
        <dbReference type="EMBL" id="GEM40420.1"/>
    </source>
</evidence>
<dbReference type="AlphaFoldDB" id="A0A511MID1"/>
<comment type="caution">
    <text evidence="2">The sequence shown here is derived from an EMBL/GenBank/DDBJ whole genome shotgun (WGS) entry which is preliminary data.</text>
</comment>
<keyword evidence="1" id="KW-0732">Signal</keyword>
<evidence type="ECO:0000256" key="1">
    <source>
        <dbReference type="SAM" id="SignalP"/>
    </source>
</evidence>
<protein>
    <submittedName>
        <fullName evidence="2">Uncharacterized protein</fullName>
    </submittedName>
</protein>
<accession>A0A511MID1</accession>
<feature type="chain" id="PRO_5021849856" evidence="1">
    <location>
        <begin position="22"/>
        <end position="99"/>
    </location>
</feature>
<name>A0A511MID1_9NOCA</name>
<dbReference type="Proteomes" id="UP000321424">
    <property type="component" value="Unassembled WGS sequence"/>
</dbReference>
<dbReference type="EMBL" id="BJXA01000036">
    <property type="protein sequence ID" value="GEM40420.1"/>
    <property type="molecule type" value="Genomic_DNA"/>
</dbReference>
<evidence type="ECO:0000313" key="3">
    <source>
        <dbReference type="Proteomes" id="UP000321424"/>
    </source>
</evidence>
<organism evidence="2 3">
    <name type="scientific">Nocardia ninae NBRC 108245</name>
    <dbReference type="NCBI Taxonomy" id="1210091"/>
    <lineage>
        <taxon>Bacteria</taxon>
        <taxon>Bacillati</taxon>
        <taxon>Actinomycetota</taxon>
        <taxon>Actinomycetes</taxon>
        <taxon>Mycobacteriales</taxon>
        <taxon>Nocardiaceae</taxon>
        <taxon>Nocardia</taxon>
    </lineage>
</organism>
<gene>
    <name evidence="2" type="ORF">NN4_49390</name>
</gene>
<reference evidence="2 3" key="1">
    <citation type="submission" date="2019-07" db="EMBL/GenBank/DDBJ databases">
        <title>Whole genome shotgun sequence of Nocardia ninae NBRC 108245.</title>
        <authorList>
            <person name="Hosoyama A."/>
            <person name="Uohara A."/>
            <person name="Ohji S."/>
            <person name="Ichikawa N."/>
        </authorList>
    </citation>
    <scope>NUCLEOTIDE SEQUENCE [LARGE SCALE GENOMIC DNA]</scope>
    <source>
        <strain evidence="2 3">NBRC 108245</strain>
    </source>
</reference>
<sequence length="99" mass="10369">MLAATLTTVGLSISMASPASAAPPGCRASQSGNGATAYCYTSASGTQFRAVARCRYLTPSGSFDYENFFGPWRVQGNPQSSYAPCGAGWNFVEPNARTK</sequence>
<proteinExistence type="predicted"/>